<dbReference type="PANTHER" id="PTHR13696:SF52">
    <property type="entry name" value="PARA FAMILY PROTEIN CT_582"/>
    <property type="match status" value="1"/>
</dbReference>
<dbReference type="PANTHER" id="PTHR13696">
    <property type="entry name" value="P-LOOP CONTAINING NUCLEOSIDE TRIPHOSPHATE HYDROLASE"/>
    <property type="match status" value="1"/>
</dbReference>
<keyword evidence="3" id="KW-1185">Reference proteome</keyword>
<dbReference type="Gene3D" id="3.40.50.300">
    <property type="entry name" value="P-loop containing nucleotide triphosphate hydrolases"/>
    <property type="match status" value="1"/>
</dbReference>
<organism evidence="2 3">
    <name type="scientific">Legionella lytica</name>
    <dbReference type="NCBI Taxonomy" id="96232"/>
    <lineage>
        <taxon>Bacteria</taxon>
        <taxon>Pseudomonadati</taxon>
        <taxon>Pseudomonadota</taxon>
        <taxon>Gammaproteobacteria</taxon>
        <taxon>Legionellales</taxon>
        <taxon>Legionellaceae</taxon>
        <taxon>Legionella</taxon>
    </lineage>
</organism>
<protein>
    <submittedName>
        <fullName evidence="2">AAA family ATPase</fullName>
    </submittedName>
</protein>
<sequence length="402" mass="44983">MLAPQIITYGTDNPEQLMDKFYQAGNEMLLTLRNFVVSPEKRKKPRTWGAIEAAKMVKVSDPTFRKLLESSEEIPGVVIEDSENGRKTKKYTLAAINALRDKAGTRYIRPKGTKCLTIAVSNLKGGVGKTETTVDLGKKIAIEGLKVLLLDFDAQGTATLISSGLIPDLELRYEDTITNVLISNPNNVKNVILKTHFDGLDIIPANLAIQDCDLILPNEKENNHERLGSPFIRLSEALKIIKNDYDVILVDCGPNLGLLTLNAIIACDGIIIPIPPSMNDYSSFIMYTATLRNMFKELPQKKLEYLRILISKHSGSNEALQMENMMREQFGRYILTNHMCETVEVAKAANEIGTIYDVAKPRGSREAYRRALQHLDDVNLEIINNFKDIWDKQSHASFVSGE</sequence>
<feature type="domain" description="AAA" evidence="1">
    <location>
        <begin position="117"/>
        <end position="278"/>
    </location>
</feature>
<dbReference type="RefSeq" id="WP_252582835.1">
    <property type="nucleotide sequence ID" value="NZ_CP071529.1"/>
</dbReference>
<dbReference type="InterPro" id="IPR050678">
    <property type="entry name" value="DNA_Partitioning_ATPase"/>
</dbReference>
<accession>A0ABY4YDE5</accession>
<geneLocation type="plasmid" evidence="2 3">
    <name>pLlyPCM2298_2</name>
</geneLocation>
<dbReference type="InterPro" id="IPR027417">
    <property type="entry name" value="P-loop_NTPase"/>
</dbReference>
<dbReference type="Proteomes" id="UP001057474">
    <property type="component" value="Plasmid pLlyPCM2298_2"/>
</dbReference>
<name>A0ABY4YDE5_9GAMM</name>
<proteinExistence type="predicted"/>
<dbReference type="EMBL" id="CP071529">
    <property type="protein sequence ID" value="USQ15626.1"/>
    <property type="molecule type" value="Genomic_DNA"/>
</dbReference>
<dbReference type="CDD" id="cd02042">
    <property type="entry name" value="ParAB_family"/>
    <property type="match status" value="1"/>
</dbReference>
<dbReference type="InterPro" id="IPR025669">
    <property type="entry name" value="AAA_dom"/>
</dbReference>
<keyword evidence="2" id="KW-0614">Plasmid</keyword>
<gene>
    <name evidence="2" type="ORF">J2N86_15500</name>
</gene>
<evidence type="ECO:0000313" key="2">
    <source>
        <dbReference type="EMBL" id="USQ15626.1"/>
    </source>
</evidence>
<evidence type="ECO:0000313" key="3">
    <source>
        <dbReference type="Proteomes" id="UP001057474"/>
    </source>
</evidence>
<dbReference type="SUPFAM" id="SSF52540">
    <property type="entry name" value="P-loop containing nucleoside triphosphate hydrolases"/>
    <property type="match status" value="1"/>
</dbReference>
<dbReference type="Pfam" id="PF13614">
    <property type="entry name" value="AAA_31"/>
    <property type="match status" value="1"/>
</dbReference>
<reference evidence="2" key="1">
    <citation type="submission" date="2021-03" db="EMBL/GenBank/DDBJ databases">
        <title>Legionella lytica PCM 2298.</title>
        <authorList>
            <person name="Koper P."/>
        </authorList>
    </citation>
    <scope>NUCLEOTIDE SEQUENCE</scope>
    <source>
        <strain evidence="2">PCM 2298</strain>
        <plasmid evidence="2">pLlyPCM2298_2</plasmid>
    </source>
</reference>
<evidence type="ECO:0000259" key="1">
    <source>
        <dbReference type="Pfam" id="PF13614"/>
    </source>
</evidence>